<evidence type="ECO:0000256" key="6">
    <source>
        <dbReference type="ARBA" id="ARBA00022776"/>
    </source>
</evidence>
<dbReference type="EMBL" id="JAKMXF010000221">
    <property type="protein sequence ID" value="KAI6654940.1"/>
    <property type="molecule type" value="Genomic_DNA"/>
</dbReference>
<gene>
    <name evidence="16" type="ORF">LOD99_2819</name>
</gene>
<dbReference type="PANTHER" id="PTHR47971:SF20">
    <property type="entry name" value="KINESIN-LIKE PROTEIN KIF24"/>
    <property type="match status" value="1"/>
</dbReference>
<protein>
    <recommendedName>
        <fullName evidence="15">Kinesin motor domain-containing protein</fullName>
    </recommendedName>
</protein>
<name>A0AAV7K303_9METZ</name>
<dbReference type="PRINTS" id="PR00380">
    <property type="entry name" value="KINESINHEAVY"/>
</dbReference>
<evidence type="ECO:0000256" key="2">
    <source>
        <dbReference type="ARBA" id="ARBA00022490"/>
    </source>
</evidence>
<evidence type="ECO:0000256" key="5">
    <source>
        <dbReference type="ARBA" id="ARBA00022741"/>
    </source>
</evidence>
<evidence type="ECO:0000313" key="17">
    <source>
        <dbReference type="Proteomes" id="UP001165289"/>
    </source>
</evidence>
<keyword evidence="3" id="KW-0132">Cell division</keyword>
<keyword evidence="11" id="KW-0131">Cell cycle</keyword>
<dbReference type="GO" id="GO:0008017">
    <property type="term" value="F:microtubule binding"/>
    <property type="evidence" value="ECO:0007669"/>
    <property type="project" value="InterPro"/>
</dbReference>
<evidence type="ECO:0000256" key="8">
    <source>
        <dbReference type="ARBA" id="ARBA00023054"/>
    </source>
</evidence>
<feature type="compositionally biased region" description="Basic and acidic residues" evidence="14">
    <location>
        <begin position="1108"/>
        <end position="1118"/>
    </location>
</feature>
<feature type="compositionally biased region" description="Basic residues" evidence="14">
    <location>
        <begin position="1051"/>
        <end position="1061"/>
    </location>
</feature>
<dbReference type="GO" id="GO:0003777">
    <property type="term" value="F:microtubule motor activity"/>
    <property type="evidence" value="ECO:0007669"/>
    <property type="project" value="InterPro"/>
</dbReference>
<dbReference type="GO" id="GO:0005874">
    <property type="term" value="C:microtubule"/>
    <property type="evidence" value="ECO:0007669"/>
    <property type="project" value="UniProtKB-KW"/>
</dbReference>
<feature type="domain" description="Kinesin motor" evidence="15">
    <location>
        <begin position="252"/>
        <end position="584"/>
    </location>
</feature>
<evidence type="ECO:0000256" key="3">
    <source>
        <dbReference type="ARBA" id="ARBA00022618"/>
    </source>
</evidence>
<evidence type="ECO:0000256" key="7">
    <source>
        <dbReference type="ARBA" id="ARBA00022840"/>
    </source>
</evidence>
<dbReference type="SUPFAM" id="SSF52540">
    <property type="entry name" value="P-loop containing nucleoside triphosphate hydrolases"/>
    <property type="match status" value="1"/>
</dbReference>
<dbReference type="InterPro" id="IPR027640">
    <property type="entry name" value="Kinesin-like_fam"/>
</dbReference>
<feature type="compositionally biased region" description="Polar residues" evidence="14">
    <location>
        <begin position="922"/>
        <end position="957"/>
    </location>
</feature>
<dbReference type="PROSITE" id="PS50067">
    <property type="entry name" value="KINESIN_MOTOR_2"/>
    <property type="match status" value="1"/>
</dbReference>
<comment type="caution">
    <text evidence="16">The sequence shown here is derived from an EMBL/GenBank/DDBJ whole genome shotgun (WGS) entry which is preliminary data.</text>
</comment>
<evidence type="ECO:0000256" key="14">
    <source>
        <dbReference type="SAM" id="MobiDB-lite"/>
    </source>
</evidence>
<dbReference type="GO" id="GO:0007018">
    <property type="term" value="P:microtubule-based movement"/>
    <property type="evidence" value="ECO:0007669"/>
    <property type="project" value="InterPro"/>
</dbReference>
<feature type="compositionally biased region" description="Polar residues" evidence="14">
    <location>
        <begin position="1092"/>
        <end position="1105"/>
    </location>
</feature>
<keyword evidence="10" id="KW-0206">Cytoskeleton</keyword>
<keyword evidence="8" id="KW-0175">Coiled coil</keyword>
<proteinExistence type="inferred from homology"/>
<reference evidence="16 17" key="1">
    <citation type="journal article" date="2023" name="BMC Biol.">
        <title>The compact genome of the sponge Oopsacas minuta (Hexactinellida) is lacking key metazoan core genes.</title>
        <authorList>
            <person name="Santini S."/>
            <person name="Schenkelaars Q."/>
            <person name="Jourda C."/>
            <person name="Duchesne M."/>
            <person name="Belahbib H."/>
            <person name="Rocher C."/>
            <person name="Selva M."/>
            <person name="Riesgo A."/>
            <person name="Vervoort M."/>
            <person name="Leys S.P."/>
            <person name="Kodjabachian L."/>
            <person name="Le Bivic A."/>
            <person name="Borchiellini C."/>
            <person name="Claverie J.M."/>
            <person name="Renard E."/>
        </authorList>
    </citation>
    <scope>NUCLEOTIDE SEQUENCE [LARGE SCALE GENOMIC DNA]</scope>
    <source>
        <strain evidence="16">SPO-2</strain>
    </source>
</reference>
<dbReference type="GO" id="GO:0005524">
    <property type="term" value="F:ATP binding"/>
    <property type="evidence" value="ECO:0007669"/>
    <property type="project" value="UniProtKB-UniRule"/>
</dbReference>
<dbReference type="AlphaFoldDB" id="A0AAV7K303"/>
<feature type="region of interest" description="Disordered" evidence="14">
    <location>
        <begin position="970"/>
        <end position="1206"/>
    </location>
</feature>
<evidence type="ECO:0000256" key="12">
    <source>
        <dbReference type="ARBA" id="ARBA00061030"/>
    </source>
</evidence>
<dbReference type="SMART" id="SM00129">
    <property type="entry name" value="KISc"/>
    <property type="match status" value="1"/>
</dbReference>
<keyword evidence="17" id="KW-1185">Reference proteome</keyword>
<keyword evidence="7 13" id="KW-0067">ATP-binding</keyword>
<evidence type="ECO:0000259" key="15">
    <source>
        <dbReference type="PROSITE" id="PS50067"/>
    </source>
</evidence>
<accession>A0AAV7K303</accession>
<keyword evidence="2" id="KW-0963">Cytoplasm</keyword>
<evidence type="ECO:0000256" key="11">
    <source>
        <dbReference type="ARBA" id="ARBA00023306"/>
    </source>
</evidence>
<dbReference type="InterPro" id="IPR054473">
    <property type="entry name" value="KIF2A-like_N"/>
</dbReference>
<dbReference type="InterPro" id="IPR036961">
    <property type="entry name" value="Kinesin_motor_dom_sf"/>
</dbReference>
<keyword evidence="9 13" id="KW-0505">Motor protein</keyword>
<evidence type="ECO:0000256" key="4">
    <source>
        <dbReference type="ARBA" id="ARBA00022701"/>
    </source>
</evidence>
<feature type="compositionally biased region" description="Polar residues" evidence="14">
    <location>
        <begin position="123"/>
        <end position="132"/>
    </location>
</feature>
<dbReference type="Pfam" id="PF00225">
    <property type="entry name" value="Kinesin"/>
    <property type="match status" value="1"/>
</dbReference>
<evidence type="ECO:0000313" key="16">
    <source>
        <dbReference type="EMBL" id="KAI6654940.1"/>
    </source>
</evidence>
<evidence type="ECO:0000256" key="1">
    <source>
        <dbReference type="ARBA" id="ARBA00004245"/>
    </source>
</evidence>
<feature type="compositionally biased region" description="Polar residues" evidence="14">
    <location>
        <begin position="971"/>
        <end position="987"/>
    </location>
</feature>
<dbReference type="Pfam" id="PF22923">
    <property type="entry name" value="KIF2A-like_1st"/>
    <property type="match status" value="1"/>
</dbReference>
<feature type="compositionally biased region" description="Basic and acidic residues" evidence="14">
    <location>
        <begin position="834"/>
        <end position="845"/>
    </location>
</feature>
<organism evidence="16 17">
    <name type="scientific">Oopsacas minuta</name>
    <dbReference type="NCBI Taxonomy" id="111878"/>
    <lineage>
        <taxon>Eukaryota</taxon>
        <taxon>Metazoa</taxon>
        <taxon>Porifera</taxon>
        <taxon>Hexactinellida</taxon>
        <taxon>Hexasterophora</taxon>
        <taxon>Lyssacinosida</taxon>
        <taxon>Leucopsacidae</taxon>
        <taxon>Oopsacas</taxon>
    </lineage>
</organism>
<dbReference type="CDD" id="cd01367">
    <property type="entry name" value="KISc_KIF2_like"/>
    <property type="match status" value="1"/>
</dbReference>
<dbReference type="GO" id="GO:0007019">
    <property type="term" value="P:microtubule depolymerization"/>
    <property type="evidence" value="ECO:0007669"/>
    <property type="project" value="TreeGrafter"/>
</dbReference>
<dbReference type="FunFam" id="3.40.850.10:FF:000012">
    <property type="entry name" value="Kinesin-like protein"/>
    <property type="match status" value="1"/>
</dbReference>
<evidence type="ECO:0000256" key="9">
    <source>
        <dbReference type="ARBA" id="ARBA00023175"/>
    </source>
</evidence>
<feature type="compositionally biased region" description="Low complexity" evidence="14">
    <location>
        <begin position="872"/>
        <end position="891"/>
    </location>
</feature>
<evidence type="ECO:0000256" key="13">
    <source>
        <dbReference type="PROSITE-ProRule" id="PRU00283"/>
    </source>
</evidence>
<dbReference type="PROSITE" id="PS00411">
    <property type="entry name" value="KINESIN_MOTOR_1"/>
    <property type="match status" value="1"/>
</dbReference>
<feature type="compositionally biased region" description="Gly residues" evidence="14">
    <location>
        <begin position="988"/>
        <end position="1013"/>
    </location>
</feature>
<dbReference type="PANTHER" id="PTHR47971">
    <property type="entry name" value="KINESIN-RELATED PROTEIN 6"/>
    <property type="match status" value="1"/>
</dbReference>
<dbReference type="GO" id="GO:0051301">
    <property type="term" value="P:cell division"/>
    <property type="evidence" value="ECO:0007669"/>
    <property type="project" value="UniProtKB-KW"/>
</dbReference>
<dbReference type="InterPro" id="IPR001752">
    <property type="entry name" value="Kinesin_motor_dom"/>
</dbReference>
<dbReference type="InterPro" id="IPR019821">
    <property type="entry name" value="Kinesin_motor_CS"/>
</dbReference>
<feature type="binding site" evidence="13">
    <location>
        <begin position="342"/>
        <end position="349"/>
    </location>
    <ligand>
        <name>ATP</name>
        <dbReference type="ChEBI" id="CHEBI:30616"/>
    </ligand>
</feature>
<dbReference type="InterPro" id="IPR027417">
    <property type="entry name" value="P-loop_NTPase"/>
</dbReference>
<sequence>MSVPAYELIEGMEVRIQRSNGRVHLALVKTVDWQTKSVAVEWQENNQAKGKEVDIDSILSLNTNISLPQTQEGTSGVLETATAMEQESFVQPSIPKARVAHPEIFRSDRQLRSSRHPAPQLQPAVSESNLSIISRPPSDRQLNRSLIPIAPASSHGRRLPSPISEMEDNESALPAPSSPQDKKRAGFKRRSNCAREVDRIQRNREERRVSHIQKKLVEPAHPQGDILRMMQEYRSKLVFKPFDPSEPATHHRISVCVRKRPLNQKETRARTLNVVSIPNCEVMYVHEPKHKVDLTKYLDNHAFRFDYAFDETTNNETVYRYTAAPLVESIFEKGMATCFAYGQTGSGKTHTMSGQFSCNGEQDPSNGIYALATQDVFRLLDHGAGGSGDLIPLCSYFEIYSGKLYDLLNERKRLQILEDGKQQVQVVGLEEERVSSPGEVLRLISQGNTLRTSGKTAVNQQSSRSHAVFQIILRKPSGRLHGKLSLIDLAGNERGADTANSDRQTRMEGAEINKSLLALKECIRALGRRGAHLPFRASKLTLVLKDSFIGDNSRTCMIAMVSPGLGSVENTLNTLRYADRVKELAPLDGGGHASHNAPPHEYKDSTSKNDLIQTLEVQNKSSEDVIQFHEAMQDVVEMYDEFLSYNNKNLATEQEFTRHKAELYERAENPDFPVDQYVQNLTQILEKQKENLNVQQGILDEFKQRLTAEETASKREVPRTALSAKGRPLSSNVYLKKTIAQGWKAQEVPETELPPGELEKLVGDEVESVGEKRIALQGMLTSQSLTTGDQTAQQDWTKGEVKIPDFHCSRCRDHFYGLTDELCDEETERLRRENILKRGKADKDPAGSPRSRHPRGGGSRSPLPQHRRAETEVNTNKYNTTTKTTTSGINTQLGEGESDFIGGDDNIESNDVTKKKGVKTGNRLSSGQEDDSSLVNTSTSKELEQQNKQNTNKFSNQCDHDIIRDEFTQDGIGTNLDSSHSILNSGSQGVGIGSKEGRHGAGGVGQGTGGTTSGGRRRRGERKGQGKGSDGFSYSETDSDPDGTGTEDRTRKRRTGRKGRGKREGEGSGTEESGSGQEGRESSSRSRGVKNENMSKATQNESNVHTGAEGREGGEAHRGRQFNTTLEGHNESDTNTFHNRNKETYSTGDMGIEIIDTGHRYHRGRGDTGKGDIEADSLSSGTQPGSSGGRAATGIRRGQDGMSQSELSSELLNNLLSSNRPATACPVGSSYSFTLTQPYIFSYYKS</sequence>
<feature type="region of interest" description="Disordered" evidence="14">
    <location>
        <begin position="834"/>
        <end position="958"/>
    </location>
</feature>
<comment type="similarity">
    <text evidence="12">Belongs to the TRAFAC class myosin-kinesin ATPase superfamily. Kinesin family. KIN-13 subfamily.</text>
</comment>
<keyword evidence="4" id="KW-0493">Microtubule</keyword>
<keyword evidence="6" id="KW-0498">Mitosis</keyword>
<feature type="compositionally biased region" description="Basic and acidic residues" evidence="14">
    <location>
        <begin position="1156"/>
        <end position="1173"/>
    </location>
</feature>
<feature type="compositionally biased region" description="Polar residues" evidence="14">
    <location>
        <begin position="1121"/>
        <end position="1138"/>
    </location>
</feature>
<feature type="region of interest" description="Disordered" evidence="14">
    <location>
        <begin position="108"/>
        <end position="192"/>
    </location>
</feature>
<dbReference type="Proteomes" id="UP001165289">
    <property type="component" value="Unassembled WGS sequence"/>
</dbReference>
<evidence type="ECO:0000256" key="10">
    <source>
        <dbReference type="ARBA" id="ARBA00023212"/>
    </source>
</evidence>
<dbReference type="Gene3D" id="3.40.850.10">
    <property type="entry name" value="Kinesin motor domain"/>
    <property type="match status" value="1"/>
</dbReference>
<keyword evidence="5 13" id="KW-0547">Nucleotide-binding</keyword>
<comment type="subcellular location">
    <subcellularLocation>
        <location evidence="1">Cytoplasm</location>
        <location evidence="1">Cytoskeleton</location>
    </subcellularLocation>
</comment>